<organism evidence="1 2">
    <name type="scientific">Microthyrium microscopicum</name>
    <dbReference type="NCBI Taxonomy" id="703497"/>
    <lineage>
        <taxon>Eukaryota</taxon>
        <taxon>Fungi</taxon>
        <taxon>Dikarya</taxon>
        <taxon>Ascomycota</taxon>
        <taxon>Pezizomycotina</taxon>
        <taxon>Dothideomycetes</taxon>
        <taxon>Dothideomycetes incertae sedis</taxon>
        <taxon>Microthyriales</taxon>
        <taxon>Microthyriaceae</taxon>
        <taxon>Microthyrium</taxon>
    </lineage>
</organism>
<keyword evidence="2" id="KW-1185">Reference proteome</keyword>
<protein>
    <submittedName>
        <fullName evidence="1">Uncharacterized protein</fullName>
    </submittedName>
</protein>
<dbReference type="Proteomes" id="UP000799302">
    <property type="component" value="Unassembled WGS sequence"/>
</dbReference>
<dbReference type="EMBL" id="MU004240">
    <property type="protein sequence ID" value="KAF2665682.1"/>
    <property type="molecule type" value="Genomic_DNA"/>
</dbReference>
<evidence type="ECO:0000313" key="1">
    <source>
        <dbReference type="EMBL" id="KAF2665682.1"/>
    </source>
</evidence>
<name>A0A6A6U0Q3_9PEZI</name>
<proteinExistence type="predicted"/>
<dbReference type="AlphaFoldDB" id="A0A6A6U0Q3"/>
<gene>
    <name evidence="1" type="ORF">BT63DRAFT_428630</name>
</gene>
<accession>A0A6A6U0Q3</accession>
<sequence>MSLIENGVAKAFSDFPIAQRSNASSAASQSGFQAAVPGHRWRLLRGTASKKVHPLNQAALRAFTESIQ</sequence>
<reference evidence="1" key="1">
    <citation type="journal article" date="2020" name="Stud. Mycol.">
        <title>101 Dothideomycetes genomes: a test case for predicting lifestyles and emergence of pathogens.</title>
        <authorList>
            <person name="Haridas S."/>
            <person name="Albert R."/>
            <person name="Binder M."/>
            <person name="Bloem J."/>
            <person name="Labutti K."/>
            <person name="Salamov A."/>
            <person name="Andreopoulos B."/>
            <person name="Baker S."/>
            <person name="Barry K."/>
            <person name="Bills G."/>
            <person name="Bluhm B."/>
            <person name="Cannon C."/>
            <person name="Castanera R."/>
            <person name="Culley D."/>
            <person name="Daum C."/>
            <person name="Ezra D."/>
            <person name="Gonzalez J."/>
            <person name="Henrissat B."/>
            <person name="Kuo A."/>
            <person name="Liang C."/>
            <person name="Lipzen A."/>
            <person name="Lutzoni F."/>
            <person name="Magnuson J."/>
            <person name="Mondo S."/>
            <person name="Nolan M."/>
            <person name="Ohm R."/>
            <person name="Pangilinan J."/>
            <person name="Park H.-J."/>
            <person name="Ramirez L."/>
            <person name="Alfaro M."/>
            <person name="Sun H."/>
            <person name="Tritt A."/>
            <person name="Yoshinaga Y."/>
            <person name="Zwiers L.-H."/>
            <person name="Turgeon B."/>
            <person name="Goodwin S."/>
            <person name="Spatafora J."/>
            <person name="Crous P."/>
            <person name="Grigoriev I."/>
        </authorList>
    </citation>
    <scope>NUCLEOTIDE SEQUENCE</scope>
    <source>
        <strain evidence="1">CBS 115976</strain>
    </source>
</reference>
<evidence type="ECO:0000313" key="2">
    <source>
        <dbReference type="Proteomes" id="UP000799302"/>
    </source>
</evidence>